<dbReference type="AlphaFoldDB" id="A0A8H7SDZ5"/>
<dbReference type="Proteomes" id="UP000646827">
    <property type="component" value="Unassembled WGS sequence"/>
</dbReference>
<comment type="caution">
    <text evidence="2">The sequence shown here is derived from an EMBL/GenBank/DDBJ whole genome shotgun (WGS) entry which is preliminary data.</text>
</comment>
<feature type="region of interest" description="Disordered" evidence="1">
    <location>
        <begin position="52"/>
        <end position="71"/>
    </location>
</feature>
<dbReference type="EMBL" id="JAEPRB010000006">
    <property type="protein sequence ID" value="KAG2227537.1"/>
    <property type="molecule type" value="Genomic_DNA"/>
</dbReference>
<sequence length="199" mass="22959">MNNQTNDTLYIVCKRPPVDWVSSPMELTFHNEYNFNKWFNEEASCHATWNKKKSATSSAAPSTSYTKDTPGPRKKIDWSLLYVCDHSHKLSSIPPATKKRRTNLLKHTGCTSKIKATKRAVDGIIEDIKEPRLPFDVKNWTEKHVEERKDWGRMKDLLQLSNESENEINVDPNVLKIPAALRVHPHDIVNQIQQRNVIS</sequence>
<organism evidence="2 3">
    <name type="scientific">Circinella minor</name>
    <dbReference type="NCBI Taxonomy" id="1195481"/>
    <lineage>
        <taxon>Eukaryota</taxon>
        <taxon>Fungi</taxon>
        <taxon>Fungi incertae sedis</taxon>
        <taxon>Mucoromycota</taxon>
        <taxon>Mucoromycotina</taxon>
        <taxon>Mucoromycetes</taxon>
        <taxon>Mucorales</taxon>
        <taxon>Lichtheimiaceae</taxon>
        <taxon>Circinella</taxon>
    </lineage>
</organism>
<proteinExistence type="predicted"/>
<evidence type="ECO:0000313" key="2">
    <source>
        <dbReference type="EMBL" id="KAG2227537.1"/>
    </source>
</evidence>
<keyword evidence="3" id="KW-1185">Reference proteome</keyword>
<feature type="compositionally biased region" description="Low complexity" evidence="1">
    <location>
        <begin position="55"/>
        <end position="67"/>
    </location>
</feature>
<accession>A0A8H7SDZ5</accession>
<gene>
    <name evidence="2" type="ORF">INT45_002222</name>
</gene>
<dbReference type="OrthoDB" id="2337740at2759"/>
<reference evidence="2 3" key="1">
    <citation type="submission" date="2020-12" db="EMBL/GenBank/DDBJ databases">
        <title>Metabolic potential, ecology and presence of endohyphal bacteria is reflected in genomic diversity of Mucoromycotina.</title>
        <authorList>
            <person name="Muszewska A."/>
            <person name="Okrasinska A."/>
            <person name="Steczkiewicz K."/>
            <person name="Drgas O."/>
            <person name="Orlowska M."/>
            <person name="Perlinska-Lenart U."/>
            <person name="Aleksandrzak-Piekarczyk T."/>
            <person name="Szatraj K."/>
            <person name="Zielenkiewicz U."/>
            <person name="Pilsyk S."/>
            <person name="Malc E."/>
            <person name="Mieczkowski P."/>
            <person name="Kruszewska J.S."/>
            <person name="Biernat P."/>
            <person name="Pawlowska J."/>
        </authorList>
    </citation>
    <scope>NUCLEOTIDE SEQUENCE [LARGE SCALE GENOMIC DNA]</scope>
    <source>
        <strain evidence="2 3">CBS 142.35</strain>
    </source>
</reference>
<protein>
    <submittedName>
        <fullName evidence="2">Uncharacterized protein</fullName>
    </submittedName>
</protein>
<evidence type="ECO:0000313" key="3">
    <source>
        <dbReference type="Proteomes" id="UP000646827"/>
    </source>
</evidence>
<name>A0A8H7SDZ5_9FUNG</name>
<evidence type="ECO:0000256" key="1">
    <source>
        <dbReference type="SAM" id="MobiDB-lite"/>
    </source>
</evidence>